<evidence type="ECO:0000313" key="2">
    <source>
        <dbReference type="Proteomes" id="UP000092634"/>
    </source>
</evidence>
<protein>
    <submittedName>
        <fullName evidence="1">Uncharacterized protein</fullName>
    </submittedName>
</protein>
<proteinExistence type="predicted"/>
<evidence type="ECO:0000313" key="1">
    <source>
        <dbReference type="EMBL" id="OFJ46391.1"/>
    </source>
</evidence>
<gene>
    <name evidence="1" type="ORF">BA896_021790</name>
</gene>
<dbReference type="AlphaFoldDB" id="A0A1E8PJ76"/>
<name>A0A1E8PJ76_9BURK</name>
<reference evidence="1 2" key="1">
    <citation type="submission" date="2016-10" db="EMBL/GenBank/DDBJ databases">
        <title>Updated version of Genome Assembly of Janthinobacterium lividum ERGS5:01.</title>
        <authorList>
            <person name="Kumar R."/>
            <person name="Acharya V."/>
            <person name="Singh D."/>
        </authorList>
    </citation>
    <scope>NUCLEOTIDE SEQUENCE [LARGE SCALE GENOMIC DNA]</scope>
    <source>
        <strain evidence="1 2">ERGS5:01</strain>
    </source>
</reference>
<organism evidence="1 2">
    <name type="scientific">Janthinobacterium lividum</name>
    <dbReference type="NCBI Taxonomy" id="29581"/>
    <lineage>
        <taxon>Bacteria</taxon>
        <taxon>Pseudomonadati</taxon>
        <taxon>Pseudomonadota</taxon>
        <taxon>Betaproteobacteria</taxon>
        <taxon>Burkholderiales</taxon>
        <taxon>Oxalobacteraceae</taxon>
        <taxon>Janthinobacterium</taxon>
    </lineage>
</organism>
<accession>A0A1E8PJ76</accession>
<dbReference type="InterPro" id="IPR010877">
    <property type="entry name" value="Phage_Mu_Gp46"/>
</dbReference>
<dbReference type="Proteomes" id="UP000092634">
    <property type="component" value="Unassembled WGS sequence"/>
</dbReference>
<comment type="caution">
    <text evidence="1">The sequence shown here is derived from an EMBL/GenBank/DDBJ whole genome shotgun (WGS) entry which is preliminary data.</text>
</comment>
<dbReference type="EMBL" id="MAQB02000014">
    <property type="protein sequence ID" value="OFJ46391.1"/>
    <property type="molecule type" value="Genomic_DNA"/>
</dbReference>
<dbReference type="Pfam" id="PF07409">
    <property type="entry name" value="GP46"/>
    <property type="match status" value="1"/>
</dbReference>
<sequence length="116" mass="13225">MDSRIDPATGDYDRSRVADLSNAVYLRIMVPLGSYWADPTLGSKLYLLRRMKDIERNKLLAVQYTREALQPLLDDKRADRIDVDAVWSHDGRLQLVGEVYQSGKQIAAFAHYVKVA</sequence>